<dbReference type="EMBL" id="JAMPKM010000009">
    <property type="protein sequence ID" value="MEP0818472.1"/>
    <property type="molecule type" value="Genomic_DNA"/>
</dbReference>
<organism evidence="2 3">
    <name type="scientific">Trichocoleus desertorum GB2-A4</name>
    <dbReference type="NCBI Taxonomy" id="2933944"/>
    <lineage>
        <taxon>Bacteria</taxon>
        <taxon>Bacillati</taxon>
        <taxon>Cyanobacteriota</taxon>
        <taxon>Cyanophyceae</taxon>
        <taxon>Leptolyngbyales</taxon>
        <taxon>Trichocoleusaceae</taxon>
        <taxon>Trichocoleus</taxon>
    </lineage>
</organism>
<dbReference type="RefSeq" id="WP_190436582.1">
    <property type="nucleotide sequence ID" value="NZ_JAMPKM010000009.1"/>
</dbReference>
<accession>A0ABV0J9M7</accession>
<evidence type="ECO:0000313" key="3">
    <source>
        <dbReference type="Proteomes" id="UP001464891"/>
    </source>
</evidence>
<evidence type="ECO:0000313" key="2">
    <source>
        <dbReference type="EMBL" id="MEP0818472.1"/>
    </source>
</evidence>
<protein>
    <recommendedName>
        <fullName evidence="1">Chaperone protein CcmS domain-containing protein</fullName>
    </recommendedName>
</protein>
<dbReference type="Pfam" id="PF26619">
    <property type="entry name" value="CcmS"/>
    <property type="match status" value="1"/>
</dbReference>
<dbReference type="Proteomes" id="UP001464891">
    <property type="component" value="Unassembled WGS sequence"/>
</dbReference>
<keyword evidence="3" id="KW-1185">Reference proteome</keyword>
<dbReference type="InterPro" id="IPR058587">
    <property type="entry name" value="CcmS"/>
</dbReference>
<evidence type="ECO:0000259" key="1">
    <source>
        <dbReference type="Pfam" id="PF26619"/>
    </source>
</evidence>
<proteinExistence type="predicted"/>
<feature type="domain" description="Chaperone protein CcmS" evidence="1">
    <location>
        <begin position="5"/>
        <end position="143"/>
    </location>
</feature>
<reference evidence="2 3" key="1">
    <citation type="submission" date="2022-04" db="EMBL/GenBank/DDBJ databases">
        <title>Positive selection, recombination, and allopatry shape intraspecific diversity of widespread and dominant cyanobacteria.</title>
        <authorList>
            <person name="Wei J."/>
            <person name="Shu W."/>
            <person name="Hu C."/>
        </authorList>
    </citation>
    <scope>NUCLEOTIDE SEQUENCE [LARGE SCALE GENOMIC DNA]</scope>
    <source>
        <strain evidence="2 3">GB2-A4</strain>
    </source>
</reference>
<name>A0ABV0J9M7_9CYAN</name>
<sequence length="148" mass="16668">MPEFFSSKLDPTEQSWRQQLELFVESHKPELAALAWGLAQHSEAEPGVLGVDFQPTPHLVFCSVAAIAELNRKVDNQIQEILGIIDANQPEEEVLILGLGTGKGFEFKLIQFKPEPTPPQCYEQSLVNGEAHLQQIEQQLNQYLSQWS</sequence>
<comment type="caution">
    <text evidence="2">The sequence shown here is derived from an EMBL/GenBank/DDBJ whole genome shotgun (WGS) entry which is preliminary data.</text>
</comment>
<gene>
    <name evidence="2" type="ORF">NC998_15340</name>
</gene>